<feature type="transmembrane region" description="Helical" evidence="17">
    <location>
        <begin position="129"/>
        <end position="151"/>
    </location>
</feature>
<dbReference type="InterPro" id="IPR017441">
    <property type="entry name" value="Protein_kinase_ATP_BS"/>
</dbReference>
<evidence type="ECO:0000256" key="4">
    <source>
        <dbReference type="ARBA" id="ARBA00022527"/>
    </source>
</evidence>
<evidence type="ECO:0000256" key="18">
    <source>
        <dbReference type="SAM" id="SignalP"/>
    </source>
</evidence>
<keyword evidence="14 17" id="KW-0472">Membrane</keyword>
<keyword evidence="4" id="KW-0723">Serine/threonine-protein kinase</keyword>
<feature type="domain" description="Serine-threonine/tyrosine-protein kinase catalytic" evidence="20">
    <location>
        <begin position="199"/>
        <end position="408"/>
    </location>
</feature>
<evidence type="ECO:0000256" key="6">
    <source>
        <dbReference type="ARBA" id="ARBA00022692"/>
    </source>
</evidence>
<evidence type="ECO:0000256" key="8">
    <source>
        <dbReference type="ARBA" id="ARBA00022729"/>
    </source>
</evidence>
<dbReference type="Pfam" id="PF07714">
    <property type="entry name" value="PK_Tyr_Ser-Thr"/>
    <property type="match status" value="1"/>
</dbReference>
<dbReference type="RefSeq" id="XP_065653157.1">
    <property type="nucleotide sequence ID" value="XM_065797085.1"/>
</dbReference>
<sequence length="510" mass="58878">MSIILVFLICNYILHYLQVLALECFCSFHCPHGSTNETCNTNYKCFTTLEYLEGTKTKEYRYGCMPPEFEGGIFQCRQKHIQHAVPMVLKCCNDQPRCNENLVLEIPIEEQQRYEEGFNKHHVFQSQQIALVVSVTLSIIFFAMFAAYIYLRYIKLKKQKKSNCDRQVMLPPYEKTENSTCSTGLKSKLAQRSFAREISIVKEVGRGRFSVVYIGLYQDQVLAVKIVDESDEYSWQREQHFYKTGYLCHENILSFIGADIVERNTVARMLITQYHPFGSLCTFLQNHSFDFSIFFRLVYSSVCGIRYLHNPISGSHGKPAIAHRDISSRNILVKDNLQCCISDLALAVEENAGESKLISSKAKLPNPRYMAPEVLENPYYSNQTVSFYQKADMYSFSLVMWEILLRYEIEGVAEPYRLPFQEYVGLNPSINQMTDIINVKKLTPEIPKKYILDQNARNIIKSMKNSMSYSAMSRFSSYRLKKSLNKCMQEKTKLTEIGDTSNNTCSTTVT</sequence>
<feature type="domain" description="Activin types I and II receptor" evidence="19">
    <location>
        <begin position="22"/>
        <end position="101"/>
    </location>
</feature>
<dbReference type="InterPro" id="IPR000333">
    <property type="entry name" value="TGFB_receptor"/>
</dbReference>
<evidence type="ECO:0000256" key="13">
    <source>
        <dbReference type="ARBA" id="ARBA00022989"/>
    </source>
</evidence>
<evidence type="ECO:0000256" key="5">
    <source>
        <dbReference type="ARBA" id="ARBA00022679"/>
    </source>
</evidence>
<comment type="cofactor">
    <cofactor evidence="1">
        <name>Mn(2+)</name>
        <dbReference type="ChEBI" id="CHEBI:29035"/>
    </cofactor>
</comment>
<evidence type="ECO:0000256" key="2">
    <source>
        <dbReference type="ARBA" id="ARBA00001946"/>
    </source>
</evidence>
<evidence type="ECO:0000256" key="11">
    <source>
        <dbReference type="ARBA" id="ARBA00022840"/>
    </source>
</evidence>
<keyword evidence="9 16" id="KW-0547">Nucleotide-binding</keyword>
<dbReference type="Gene3D" id="2.10.60.10">
    <property type="entry name" value="CD59"/>
    <property type="match status" value="1"/>
</dbReference>
<keyword evidence="15" id="KW-0675">Receptor</keyword>
<keyword evidence="10" id="KW-0418">Kinase</keyword>
<comment type="subcellular location">
    <subcellularLocation>
        <location evidence="3">Membrane</location>
        <topology evidence="3">Single-pass type I membrane protein</topology>
    </subcellularLocation>
</comment>
<dbReference type="Gene3D" id="3.30.200.20">
    <property type="entry name" value="Phosphorylase Kinase, domain 1"/>
    <property type="match status" value="1"/>
</dbReference>
<keyword evidence="12" id="KW-0460">Magnesium</keyword>
<dbReference type="GeneID" id="136071791"/>
<keyword evidence="6 17" id="KW-0812">Transmembrane</keyword>
<organism evidence="21 22">
    <name type="scientific">Hydra vulgaris</name>
    <name type="common">Hydra</name>
    <name type="synonym">Hydra attenuata</name>
    <dbReference type="NCBI Taxonomy" id="6087"/>
    <lineage>
        <taxon>Eukaryota</taxon>
        <taxon>Metazoa</taxon>
        <taxon>Cnidaria</taxon>
        <taxon>Hydrozoa</taxon>
        <taxon>Hydroidolina</taxon>
        <taxon>Anthoathecata</taxon>
        <taxon>Aplanulata</taxon>
        <taxon>Hydridae</taxon>
        <taxon>Hydra</taxon>
    </lineage>
</organism>
<dbReference type="InterPro" id="IPR001245">
    <property type="entry name" value="Ser-Thr/Tyr_kinase_cat_dom"/>
</dbReference>
<evidence type="ECO:0000313" key="21">
    <source>
        <dbReference type="Proteomes" id="UP001652625"/>
    </source>
</evidence>
<evidence type="ECO:0000256" key="16">
    <source>
        <dbReference type="PROSITE-ProRule" id="PRU10141"/>
    </source>
</evidence>
<dbReference type="Proteomes" id="UP001652625">
    <property type="component" value="Chromosome 05"/>
</dbReference>
<gene>
    <name evidence="22" type="primary">LOC136071791</name>
</gene>
<feature type="signal peptide" evidence="18">
    <location>
        <begin position="1"/>
        <end position="21"/>
    </location>
</feature>
<dbReference type="SUPFAM" id="SSF56112">
    <property type="entry name" value="Protein kinase-like (PK-like)"/>
    <property type="match status" value="1"/>
</dbReference>
<evidence type="ECO:0000259" key="20">
    <source>
        <dbReference type="Pfam" id="PF07714"/>
    </source>
</evidence>
<keyword evidence="21" id="KW-1185">Reference proteome</keyword>
<keyword evidence="7" id="KW-0479">Metal-binding</keyword>
<dbReference type="Pfam" id="PF01064">
    <property type="entry name" value="Activin_recp"/>
    <property type="match status" value="1"/>
</dbReference>
<evidence type="ECO:0000259" key="19">
    <source>
        <dbReference type="Pfam" id="PF01064"/>
    </source>
</evidence>
<protein>
    <submittedName>
        <fullName evidence="22">Bone morphogenetic protein receptor type-1B-like</fullName>
    </submittedName>
</protein>
<keyword evidence="13 17" id="KW-1133">Transmembrane helix</keyword>
<feature type="binding site" evidence="16">
    <location>
        <position position="225"/>
    </location>
    <ligand>
        <name>ATP</name>
        <dbReference type="ChEBI" id="CHEBI:30616"/>
    </ligand>
</feature>
<dbReference type="InterPro" id="IPR000472">
    <property type="entry name" value="Activin_recp"/>
</dbReference>
<evidence type="ECO:0000256" key="7">
    <source>
        <dbReference type="ARBA" id="ARBA00022723"/>
    </source>
</evidence>
<dbReference type="InterPro" id="IPR011009">
    <property type="entry name" value="Kinase-like_dom_sf"/>
</dbReference>
<keyword evidence="8 18" id="KW-0732">Signal</keyword>
<name>A0ABM4BVD0_HYDVU</name>
<evidence type="ECO:0000256" key="9">
    <source>
        <dbReference type="ARBA" id="ARBA00022741"/>
    </source>
</evidence>
<dbReference type="PANTHER" id="PTHR23255">
    <property type="entry name" value="TRANSFORMING GROWTH FACTOR-BETA RECEPTOR TYPE I AND II"/>
    <property type="match status" value="1"/>
</dbReference>
<dbReference type="PANTHER" id="PTHR23255:SF71">
    <property type="entry name" value="RECEPTOR PROTEIN SERINE_THREONINE KINASE"/>
    <property type="match status" value="1"/>
</dbReference>
<proteinExistence type="predicted"/>
<evidence type="ECO:0000256" key="10">
    <source>
        <dbReference type="ARBA" id="ARBA00022777"/>
    </source>
</evidence>
<keyword evidence="11 16" id="KW-0067">ATP-binding</keyword>
<dbReference type="Gene3D" id="1.10.510.10">
    <property type="entry name" value="Transferase(Phosphotransferase) domain 1"/>
    <property type="match status" value="1"/>
</dbReference>
<evidence type="ECO:0000256" key="15">
    <source>
        <dbReference type="ARBA" id="ARBA00023170"/>
    </source>
</evidence>
<evidence type="ECO:0000256" key="1">
    <source>
        <dbReference type="ARBA" id="ARBA00001936"/>
    </source>
</evidence>
<dbReference type="SUPFAM" id="SSF57302">
    <property type="entry name" value="Snake toxin-like"/>
    <property type="match status" value="1"/>
</dbReference>
<feature type="chain" id="PRO_5047318554" evidence="18">
    <location>
        <begin position="22"/>
        <end position="510"/>
    </location>
</feature>
<accession>A0ABM4BVD0</accession>
<keyword evidence="5" id="KW-0808">Transferase</keyword>
<dbReference type="PROSITE" id="PS00107">
    <property type="entry name" value="PROTEIN_KINASE_ATP"/>
    <property type="match status" value="1"/>
</dbReference>
<evidence type="ECO:0000256" key="12">
    <source>
        <dbReference type="ARBA" id="ARBA00022842"/>
    </source>
</evidence>
<dbReference type="InterPro" id="IPR045860">
    <property type="entry name" value="Snake_toxin-like_sf"/>
</dbReference>
<evidence type="ECO:0000313" key="22">
    <source>
        <dbReference type="RefSeq" id="XP_065653157.1"/>
    </source>
</evidence>
<comment type="cofactor">
    <cofactor evidence="2">
        <name>Mg(2+)</name>
        <dbReference type="ChEBI" id="CHEBI:18420"/>
    </cofactor>
</comment>
<evidence type="ECO:0000256" key="3">
    <source>
        <dbReference type="ARBA" id="ARBA00004479"/>
    </source>
</evidence>
<reference evidence="22" key="1">
    <citation type="submission" date="2025-08" db="UniProtKB">
        <authorList>
            <consortium name="RefSeq"/>
        </authorList>
    </citation>
    <scope>IDENTIFICATION</scope>
</reference>
<evidence type="ECO:0000256" key="14">
    <source>
        <dbReference type="ARBA" id="ARBA00023136"/>
    </source>
</evidence>
<dbReference type="CDD" id="cd23532">
    <property type="entry name" value="TFP_LU_ECD_BMPR1"/>
    <property type="match status" value="1"/>
</dbReference>
<evidence type="ECO:0000256" key="17">
    <source>
        <dbReference type="SAM" id="Phobius"/>
    </source>
</evidence>